<protein>
    <submittedName>
        <fullName evidence="2">Uncharacterized protein</fullName>
    </submittedName>
</protein>
<feature type="compositionally biased region" description="Low complexity" evidence="1">
    <location>
        <begin position="18"/>
        <end position="30"/>
    </location>
</feature>
<reference evidence="2" key="1">
    <citation type="journal article" date="2019" name="Sci. Rep.">
        <title>Draft genome of Tanacetum cinerariifolium, the natural source of mosquito coil.</title>
        <authorList>
            <person name="Yamashiro T."/>
            <person name="Shiraishi A."/>
            <person name="Satake H."/>
            <person name="Nakayama K."/>
        </authorList>
    </citation>
    <scope>NUCLEOTIDE SEQUENCE</scope>
</reference>
<feature type="compositionally biased region" description="Polar residues" evidence="1">
    <location>
        <begin position="65"/>
        <end position="78"/>
    </location>
</feature>
<feature type="region of interest" description="Disordered" evidence="1">
    <location>
        <begin position="1"/>
        <end position="80"/>
    </location>
</feature>
<dbReference type="AlphaFoldDB" id="A0A699JKX0"/>
<gene>
    <name evidence="2" type="ORF">Tci_613999</name>
</gene>
<feature type="non-terminal residue" evidence="2">
    <location>
        <position position="223"/>
    </location>
</feature>
<organism evidence="2">
    <name type="scientific">Tanacetum cinerariifolium</name>
    <name type="common">Dalmatian daisy</name>
    <name type="synonym">Chrysanthemum cinerariifolium</name>
    <dbReference type="NCBI Taxonomy" id="118510"/>
    <lineage>
        <taxon>Eukaryota</taxon>
        <taxon>Viridiplantae</taxon>
        <taxon>Streptophyta</taxon>
        <taxon>Embryophyta</taxon>
        <taxon>Tracheophyta</taxon>
        <taxon>Spermatophyta</taxon>
        <taxon>Magnoliopsida</taxon>
        <taxon>eudicotyledons</taxon>
        <taxon>Gunneridae</taxon>
        <taxon>Pentapetalae</taxon>
        <taxon>asterids</taxon>
        <taxon>campanulids</taxon>
        <taxon>Asterales</taxon>
        <taxon>Asteraceae</taxon>
        <taxon>Asteroideae</taxon>
        <taxon>Anthemideae</taxon>
        <taxon>Anthemidinae</taxon>
        <taxon>Tanacetum</taxon>
    </lineage>
</organism>
<name>A0A699JKX0_TANCI</name>
<evidence type="ECO:0000256" key="1">
    <source>
        <dbReference type="SAM" id="MobiDB-lite"/>
    </source>
</evidence>
<accession>A0A699JKX0</accession>
<dbReference type="EMBL" id="BKCJ010420887">
    <property type="protein sequence ID" value="GFA42027.1"/>
    <property type="molecule type" value="Genomic_DNA"/>
</dbReference>
<dbReference type="InterPro" id="IPR053342">
    <property type="entry name" value="Exosome_cofactor/PTGS_suppr"/>
</dbReference>
<feature type="non-terminal residue" evidence="2">
    <location>
        <position position="1"/>
    </location>
</feature>
<feature type="compositionally biased region" description="Basic residues" evidence="1">
    <location>
        <begin position="1"/>
        <end position="17"/>
    </location>
</feature>
<sequence>KSKRAHTLHHKKHHPNQKAKAATTSASTDKAGGKTVKEKPPRVSQGPPALPSNWARYENEDDPMTENQVERPSSQQSDVVVPKSKGADYAYLLSEAKSQNSMRSLEIFPSIDDFISDFGQGKDAFFAVRGESLLSSIENDTFFVEDKTSASYEASFLSLNLQALSEQLAKIDLPKRLFMEADLFLPEQFPSSCGGGNLHESSGLVASEVDVEIGNRKHIGKID</sequence>
<dbReference type="PANTHER" id="PTHR37260:SF2">
    <property type="entry name" value="PROTEIN ECERIFERUM 16"/>
    <property type="match status" value="1"/>
</dbReference>
<proteinExistence type="predicted"/>
<comment type="caution">
    <text evidence="2">The sequence shown here is derived from an EMBL/GenBank/DDBJ whole genome shotgun (WGS) entry which is preliminary data.</text>
</comment>
<evidence type="ECO:0000313" key="2">
    <source>
        <dbReference type="EMBL" id="GFA42027.1"/>
    </source>
</evidence>
<dbReference type="PANTHER" id="PTHR37260">
    <property type="entry name" value="PHOSPHORELAY PROTEIN"/>
    <property type="match status" value="1"/>
</dbReference>
<feature type="compositionally biased region" description="Basic and acidic residues" evidence="1">
    <location>
        <begin position="31"/>
        <end position="41"/>
    </location>
</feature>